<evidence type="ECO:0000313" key="3">
    <source>
        <dbReference type="Proteomes" id="UP000030649"/>
    </source>
</evidence>
<reference evidence="2 3" key="1">
    <citation type="journal article" date="2013" name="PLoS ONE">
        <title>Assembly-driven community genomics of a hypersaline microbial ecosystem.</title>
        <authorList>
            <person name="Podell S."/>
            <person name="Ugalde J.A."/>
            <person name="Narasingarao P."/>
            <person name="Banfield J.F."/>
            <person name="Heidelberg K.B."/>
            <person name="Allen E.E."/>
        </authorList>
    </citation>
    <scope>NUCLEOTIDE SEQUENCE [LARGE SCALE GENOMIC DNA]</scope>
    <source>
        <strain evidence="3">J07HQW1</strain>
    </source>
</reference>
<feature type="compositionally biased region" description="Basic and acidic residues" evidence="1">
    <location>
        <begin position="82"/>
        <end position="95"/>
    </location>
</feature>
<sequence>MTSPERRSSDTHPNNELKSEHNHEHTQTQTEPQREVDTNDTDSEADDTPASLPDFTASNDSDTVTGRDTKPDCDIIATPVDHSADKTQTETRIEADGGNSTQPHTVRLELTDEPGQLLAALQPIAENGGNLLSIFHERGNLTPRGRIPVEVDLECPPERFDIIVDALRAEGVNIIQAGAERYAEEVIVMLMGDLVETDLSDTLERIEECGSASVADVALSAPEGRDDVSSARLRLATRAGKTADAIASVRDVAADKNLHLVEPLTEEAI</sequence>
<dbReference type="AlphaFoldDB" id="U1NA74"/>
<protein>
    <submittedName>
        <fullName evidence="2">ACT-domain-containing protein, putative allosteric regulator of homoserine dehydrogenase</fullName>
    </submittedName>
</protein>
<proteinExistence type="predicted"/>
<accession>U1NA74</accession>
<dbReference type="HOGENOM" id="CLU_094842_0_0_2"/>
<dbReference type="InterPro" id="IPR044561">
    <property type="entry name" value="ACT_ThrD-II-like"/>
</dbReference>
<evidence type="ECO:0000256" key="1">
    <source>
        <dbReference type="SAM" id="MobiDB-lite"/>
    </source>
</evidence>
<feature type="compositionally biased region" description="Acidic residues" evidence="1">
    <location>
        <begin position="38"/>
        <end position="47"/>
    </location>
</feature>
<organism evidence="2 3">
    <name type="scientific">Haloquadratum walsbyi J07HQW1</name>
    <dbReference type="NCBI Taxonomy" id="1238424"/>
    <lineage>
        <taxon>Archaea</taxon>
        <taxon>Methanobacteriati</taxon>
        <taxon>Methanobacteriota</taxon>
        <taxon>Stenosarchaea group</taxon>
        <taxon>Halobacteria</taxon>
        <taxon>Halobacteriales</taxon>
        <taxon>Haloferacaceae</taxon>
        <taxon>Haloquadratum</taxon>
    </lineage>
</organism>
<name>U1NA74_9EURY</name>
<dbReference type="Proteomes" id="UP000030649">
    <property type="component" value="Unassembled WGS sequence"/>
</dbReference>
<dbReference type="EMBL" id="KE356560">
    <property type="protein sequence ID" value="ERG93478.1"/>
    <property type="molecule type" value="Genomic_DNA"/>
</dbReference>
<feature type="compositionally biased region" description="Basic and acidic residues" evidence="1">
    <location>
        <begin position="1"/>
        <end position="37"/>
    </location>
</feature>
<gene>
    <name evidence="2" type="ORF">J07HQW1_03541</name>
</gene>
<evidence type="ECO:0000313" key="2">
    <source>
        <dbReference type="EMBL" id="ERG93478.1"/>
    </source>
</evidence>
<dbReference type="CDD" id="cd04886">
    <property type="entry name" value="ACT_ThrD-II-like"/>
    <property type="match status" value="1"/>
</dbReference>
<dbReference type="STRING" id="1238424.J07HQW1_03541"/>
<feature type="region of interest" description="Disordered" evidence="1">
    <location>
        <begin position="1"/>
        <end position="103"/>
    </location>
</feature>